<dbReference type="PANTHER" id="PTHR31646:SF1">
    <property type="entry name" value="ALPHA-1,2-MANNOSYLTRANSFERASE MNN2"/>
    <property type="match status" value="1"/>
</dbReference>
<dbReference type="OrthoDB" id="430354at2759"/>
<evidence type="ECO:0000256" key="9">
    <source>
        <dbReference type="ARBA" id="ARBA00023136"/>
    </source>
</evidence>
<dbReference type="AlphaFoldDB" id="A0A1E5R5L3"/>
<evidence type="ECO:0000256" key="1">
    <source>
        <dbReference type="ARBA" id="ARBA00004323"/>
    </source>
</evidence>
<comment type="caution">
    <text evidence="11">The sequence shown here is derived from an EMBL/GenBank/DDBJ whole genome shotgun (WGS) entry which is preliminary data.</text>
</comment>
<keyword evidence="7 10" id="KW-1133">Transmembrane helix</keyword>
<keyword evidence="8" id="KW-0333">Golgi apparatus</keyword>
<reference evidence="12" key="1">
    <citation type="journal article" date="2016" name="Genome Announc.">
        <title>Genome sequences of three species of Hanseniaspora isolated from spontaneous wine fermentations.</title>
        <authorList>
            <person name="Sternes P.R."/>
            <person name="Lee D."/>
            <person name="Kutyna D.R."/>
            <person name="Borneman A.R."/>
        </authorList>
    </citation>
    <scope>NUCLEOTIDE SEQUENCE [LARGE SCALE GENOMIC DNA]</scope>
    <source>
        <strain evidence="12">AWRI3578</strain>
    </source>
</reference>
<dbReference type="InterPro" id="IPR022751">
    <property type="entry name" value="Alpha_mannosyltransferase"/>
</dbReference>
<evidence type="ECO:0000256" key="4">
    <source>
        <dbReference type="ARBA" id="ARBA00022679"/>
    </source>
</evidence>
<evidence type="ECO:0000256" key="3">
    <source>
        <dbReference type="ARBA" id="ARBA00009105"/>
    </source>
</evidence>
<evidence type="ECO:0000256" key="10">
    <source>
        <dbReference type="SAM" id="Phobius"/>
    </source>
</evidence>
<protein>
    <submittedName>
        <fullName evidence="11">Alpha-1,2-mannosyltransferase MNN2</fullName>
    </submittedName>
</protein>
<dbReference type="PANTHER" id="PTHR31646">
    <property type="entry name" value="ALPHA-1,2-MANNOSYLTRANSFERASE MNN2"/>
    <property type="match status" value="1"/>
</dbReference>
<keyword evidence="4 11" id="KW-0808">Transferase</keyword>
<name>A0A1E5R5L3_9ASCO</name>
<dbReference type="InterPro" id="IPR029044">
    <property type="entry name" value="Nucleotide-diphossugar_trans"/>
</dbReference>
<evidence type="ECO:0000256" key="5">
    <source>
        <dbReference type="ARBA" id="ARBA00022692"/>
    </source>
</evidence>
<dbReference type="GO" id="GO:0046354">
    <property type="term" value="P:mannan biosynthetic process"/>
    <property type="evidence" value="ECO:0007669"/>
    <property type="project" value="TreeGrafter"/>
</dbReference>
<evidence type="ECO:0000256" key="8">
    <source>
        <dbReference type="ARBA" id="ARBA00023034"/>
    </source>
</evidence>
<dbReference type="GO" id="GO:0000139">
    <property type="term" value="C:Golgi membrane"/>
    <property type="evidence" value="ECO:0007669"/>
    <property type="project" value="UniProtKB-SubCell"/>
</dbReference>
<sequence>MLLIGSLKRNLTLLKRHNNNKNIIGLFLLVIFCSSIFLIRLSSIQDDKSNSNIVITPHNQPYLDVTNTVASATSPSNTQILPQTTLSPTTNSKEVHKIFGDLINKIFKDFNPEIENPYGNTFKEKDTSNKLTDKSLGSYTEKCPSPGYWEESISSQWGLLDYNNMQSAYLKVQDSVKSVIKEKQIKFLKYITSNIDYPGSKKYSGNGIVMVAGGKYSVLAYSVIKMIRSRGTTLPIEVLIPEDREVDAEFCSLLKSDLNGKCIYLESIFDEDILSKYTFKGFQYKSLALMASSFENCLLLDADDYPLKNLDGIFDNEAFTKNGMVLWPDFWRRTTHPFFYESAGIKVNTEKRVRNFIDSWSNMKSFIPSDAKVPYHDFEGALPDPSSETGQLMINKKHHWKTLLLSMYYNVYGPNLFYHLLSQYAAGQGDKDTFIAAAHVLDLPYYQVLSVPSLDGYHSKGKDESYRGVAYYQKDFREDYKVQKDLVNKMRNNELTFDEKSYSPAKFRDTYFRADLSKEHALFAHCNLPKFNPLDLAKNQEYMFEGKHFRGLNSKECMGDLDMEQEIIQSYHDIICGDTKNIFEWMVKKQDKVVCEYLTERLQLFKETPL</sequence>
<gene>
    <name evidence="11" type="ORF">AWRI3578_g3635</name>
</gene>
<evidence type="ECO:0000256" key="6">
    <source>
        <dbReference type="ARBA" id="ARBA00022968"/>
    </source>
</evidence>
<keyword evidence="5 10" id="KW-0812">Transmembrane</keyword>
<evidence type="ECO:0000313" key="11">
    <source>
        <dbReference type="EMBL" id="OEJ82189.1"/>
    </source>
</evidence>
<comment type="pathway">
    <text evidence="2">Protein modification; protein glycosylation.</text>
</comment>
<dbReference type="SUPFAM" id="SSF53448">
    <property type="entry name" value="Nucleotide-diphospho-sugar transferases"/>
    <property type="match status" value="1"/>
</dbReference>
<dbReference type="Pfam" id="PF11051">
    <property type="entry name" value="Mannosyl_trans3"/>
    <property type="match status" value="1"/>
</dbReference>
<comment type="similarity">
    <text evidence="3">Belongs to the MNN1/MNT family.</text>
</comment>
<dbReference type="EMBL" id="LPNL01000008">
    <property type="protein sequence ID" value="OEJ82189.1"/>
    <property type="molecule type" value="Genomic_DNA"/>
</dbReference>
<organism evidence="11 12">
    <name type="scientific">Hanseniaspora opuntiae</name>
    <dbReference type="NCBI Taxonomy" id="211096"/>
    <lineage>
        <taxon>Eukaryota</taxon>
        <taxon>Fungi</taxon>
        <taxon>Dikarya</taxon>
        <taxon>Ascomycota</taxon>
        <taxon>Saccharomycotina</taxon>
        <taxon>Saccharomycetes</taxon>
        <taxon>Saccharomycodales</taxon>
        <taxon>Saccharomycodaceae</taxon>
        <taxon>Hanseniaspora</taxon>
    </lineage>
</organism>
<evidence type="ECO:0000313" key="12">
    <source>
        <dbReference type="Proteomes" id="UP000095605"/>
    </source>
</evidence>
<comment type="subcellular location">
    <subcellularLocation>
        <location evidence="1">Golgi apparatus membrane</location>
        <topology evidence="1">Single-pass type II membrane protein</topology>
    </subcellularLocation>
</comment>
<feature type="transmembrane region" description="Helical" evidence="10">
    <location>
        <begin position="21"/>
        <end position="41"/>
    </location>
</feature>
<dbReference type="Gene3D" id="3.90.550.10">
    <property type="entry name" value="Spore Coat Polysaccharide Biosynthesis Protein SpsA, Chain A"/>
    <property type="match status" value="1"/>
</dbReference>
<dbReference type="Proteomes" id="UP000095605">
    <property type="component" value="Unassembled WGS sequence"/>
</dbReference>
<keyword evidence="11" id="KW-0328">Glycosyltransferase</keyword>
<dbReference type="GO" id="GO:0000026">
    <property type="term" value="F:alpha-1,2-mannosyltransferase activity"/>
    <property type="evidence" value="ECO:0007669"/>
    <property type="project" value="TreeGrafter"/>
</dbReference>
<evidence type="ECO:0000256" key="2">
    <source>
        <dbReference type="ARBA" id="ARBA00004922"/>
    </source>
</evidence>
<evidence type="ECO:0000256" key="7">
    <source>
        <dbReference type="ARBA" id="ARBA00022989"/>
    </source>
</evidence>
<accession>A0A1E5R5L3</accession>
<keyword evidence="9 10" id="KW-0472">Membrane</keyword>
<proteinExistence type="inferred from homology"/>
<keyword evidence="12" id="KW-1185">Reference proteome</keyword>
<keyword evidence="6" id="KW-0735">Signal-anchor</keyword>